<comment type="caution">
    <text evidence="2">The sequence shown here is derived from an EMBL/GenBank/DDBJ whole genome shotgun (WGS) entry which is preliminary data.</text>
</comment>
<evidence type="ECO:0000256" key="1">
    <source>
        <dbReference type="SAM" id="MobiDB-lite"/>
    </source>
</evidence>
<dbReference type="Proteomes" id="UP000788426">
    <property type="component" value="Unassembled WGS sequence"/>
</dbReference>
<accession>A0ABS6YBZ4</accession>
<sequence>MDRITVGLDFGTHQTKVCIENKADVNNPEYSFFPFKDLEGNDNYILPSIVQINSDNTLSYGFVDEKRAKYGKKFIIGGMPKFPQKNSVTTEDLEPMPTKPAILNSAPPTSGEQLTRYKKAQKSYKTQLDLWHNKSNSLKKKHECAMKDAEATYQAELKEWYLWQNTSQVDYRMIYRYFKQSTFSDYNWNCSLSSSYLSIWYICYIIFCLEEKYGQNFAIQMGIPTGSDRFVQKKQRAVSILLTAYNLIEDVFNHDLERFLFTPVDELEKLTKKNLIPFSEEKKQEYGLLVFPEAYAALKSLTAQNKIETGMNIMVDIGGGTTDITFFTIENSCPKIYDYSSISYGLNYIIEKATPHLKDKFDIDLNLSIIDSQELSSVISSYYQKLRGSCEDLVEKLVKSFPKTGYPTSTLTDALKKRTIIYSGGGSTYDFLRKPVLQFTDVKQIDPKMWQGMNIKEISKFIDICPIVSTALGLAISEIHDDVELATTNDIFKNIKAADWKKERPCPRW</sequence>
<name>A0ABS6YBZ4_9BACT</name>
<evidence type="ECO:0000313" key="3">
    <source>
        <dbReference type="Proteomes" id="UP000788426"/>
    </source>
</evidence>
<protein>
    <submittedName>
        <fullName evidence="2">Uncharacterized protein</fullName>
    </submittedName>
</protein>
<evidence type="ECO:0000313" key="2">
    <source>
        <dbReference type="EMBL" id="MBW4769074.1"/>
    </source>
</evidence>
<dbReference type="EMBL" id="JAHXCT010000003">
    <property type="protein sequence ID" value="MBW4769074.1"/>
    <property type="molecule type" value="Genomic_DNA"/>
</dbReference>
<keyword evidence="3" id="KW-1185">Reference proteome</keyword>
<dbReference type="RefSeq" id="WP_219480574.1">
    <property type="nucleotide sequence ID" value="NZ_JAHXCT010000003.1"/>
</dbReference>
<gene>
    <name evidence="2" type="ORF">KZO38_04785</name>
</gene>
<organism evidence="2 3">
    <name type="scientific">Hoylesella nanceiensis</name>
    <dbReference type="NCBI Taxonomy" id="425941"/>
    <lineage>
        <taxon>Bacteria</taxon>
        <taxon>Pseudomonadati</taxon>
        <taxon>Bacteroidota</taxon>
        <taxon>Bacteroidia</taxon>
        <taxon>Bacteroidales</taxon>
        <taxon>Prevotellaceae</taxon>
        <taxon>Hoylesella</taxon>
    </lineage>
</organism>
<reference evidence="2 3" key="1">
    <citation type="submission" date="2021-07" db="EMBL/GenBank/DDBJ databases">
        <title>Genomic diversity and antimicrobial resistance of Prevotella spp. isolated from chronic lung disease airways.</title>
        <authorList>
            <person name="Webb K.A."/>
            <person name="Olagoke O.S."/>
            <person name="Baird T."/>
            <person name="Neill J."/>
            <person name="Pham A."/>
            <person name="Wells T.J."/>
            <person name="Ramsay K.A."/>
            <person name="Bell S.C."/>
            <person name="Sarovich D.S."/>
            <person name="Price E.P."/>
        </authorList>
    </citation>
    <scope>NUCLEOTIDE SEQUENCE [LARGE SCALE GENOMIC DNA]</scope>
    <source>
        <strain evidence="2 3">SCHI0011.S.12</strain>
    </source>
</reference>
<feature type="region of interest" description="Disordered" evidence="1">
    <location>
        <begin position="87"/>
        <end position="111"/>
    </location>
</feature>
<proteinExistence type="predicted"/>